<comment type="caution">
    <text evidence="2">The sequence shown here is derived from an EMBL/GenBank/DDBJ whole genome shotgun (WGS) entry which is preliminary data.</text>
</comment>
<organism evidence="2">
    <name type="scientific">OCS116 cluster bacterium</name>
    <dbReference type="NCBI Taxonomy" id="2030921"/>
    <lineage>
        <taxon>Bacteria</taxon>
        <taxon>Pseudomonadati</taxon>
        <taxon>Pseudomonadota</taxon>
        <taxon>Alphaproteobacteria</taxon>
        <taxon>OCS116 cluster</taxon>
    </lineage>
</organism>
<feature type="transmembrane region" description="Helical" evidence="1">
    <location>
        <begin position="12"/>
        <end position="34"/>
    </location>
</feature>
<evidence type="ECO:0000256" key="1">
    <source>
        <dbReference type="SAM" id="Phobius"/>
    </source>
</evidence>
<gene>
    <name evidence="2" type="ORF">COB13_02840</name>
</gene>
<dbReference type="AlphaFoldDB" id="A0A2A4Z8N8"/>
<keyword evidence="1" id="KW-1133">Transmembrane helix</keyword>
<accession>A0A2A4Z8N8</accession>
<reference key="1">
    <citation type="submission" date="2017-08" db="EMBL/GenBank/DDBJ databases">
        <title>A dynamic microbial community with high functional redundancy inhabits the cold, oxic subseafloor aquifer.</title>
        <authorList>
            <person name="Tully B.J."/>
            <person name="Wheat C.G."/>
            <person name="Glazer B.T."/>
            <person name="Huber J.A."/>
        </authorList>
    </citation>
    <scope>NUCLEOTIDE SEQUENCE [LARGE SCALE GENOMIC DNA]</scope>
</reference>
<keyword evidence="1" id="KW-0812">Transmembrane</keyword>
<sequence length="101" mass="11456">MAFSMLFGKFMGFWALIPKWLIVGVVVVLAAYYIGVGHGRAPYKVAAKIKQVKVQLVAEGQQKAKAREQKLRKMSYENFKGYEFVITDADAGKLRKHAYQQ</sequence>
<protein>
    <submittedName>
        <fullName evidence="2">Uncharacterized protein</fullName>
    </submittedName>
</protein>
<keyword evidence="1" id="KW-0472">Membrane</keyword>
<reference evidence="2" key="2">
    <citation type="journal article" date="2018" name="ISME J.">
        <title>A dynamic microbial community with high functional redundancy inhabits the cold, oxic subseafloor aquifer.</title>
        <authorList>
            <person name="Tully B.J."/>
            <person name="Wheat C.G."/>
            <person name="Glazer B.T."/>
            <person name="Huber J.A."/>
        </authorList>
    </citation>
    <scope>NUCLEOTIDE SEQUENCE</scope>
    <source>
        <strain evidence="2">NORP83</strain>
    </source>
</reference>
<proteinExistence type="predicted"/>
<evidence type="ECO:0000313" key="2">
    <source>
        <dbReference type="EMBL" id="PCJ02896.1"/>
    </source>
</evidence>
<dbReference type="EMBL" id="NVUS01000003">
    <property type="protein sequence ID" value="PCJ02896.1"/>
    <property type="molecule type" value="Genomic_DNA"/>
</dbReference>
<name>A0A2A4Z8N8_9PROT</name>